<evidence type="ECO:0000259" key="7">
    <source>
        <dbReference type="SMART" id="SM00645"/>
    </source>
</evidence>
<dbReference type="Gene3D" id="3.90.70.10">
    <property type="entry name" value="Cysteine proteinases"/>
    <property type="match status" value="1"/>
</dbReference>
<dbReference type="InterPro" id="IPR013128">
    <property type="entry name" value="Peptidase_C1A"/>
</dbReference>
<dbReference type="PROSITE" id="PS00139">
    <property type="entry name" value="THIOL_PROTEASE_CYS"/>
    <property type="match status" value="1"/>
</dbReference>
<dbReference type="InterPro" id="IPR025661">
    <property type="entry name" value="Pept_asp_AS"/>
</dbReference>
<dbReference type="PANTHER" id="PTHR12411">
    <property type="entry name" value="CYSTEINE PROTEASE FAMILY C1-RELATED"/>
    <property type="match status" value="1"/>
</dbReference>
<dbReference type="WBParaSite" id="BXY_0830000.1">
    <property type="protein sequence ID" value="BXY_0830000.1"/>
    <property type="gene ID" value="BXY_0830000"/>
</dbReference>
<keyword evidence="2" id="KW-0645">Protease</keyword>
<keyword evidence="6" id="KW-1015">Disulfide bond</keyword>
<sequence>MAILILEDKVVGSFSQISVGCGSKWLSGECKGYGYGLTEYWTVSKEVLEVALNKTSLKNETEKFVWINYPTKAKTCKGDSGGPVICRLGKKSVFSGVISRLFGNVKNSDVDYCIHSLAAGITTSYSIFEYIHQLPKDAKDYILGHVNFCFGGTMRLLAALLLATVASAAMFDLEQLKEFGEGLEDLFDKDKFESLLSGGKVKDLINNLKNSTQNTKNTLHLASSLHGKIHPSHTEDLSHFFKYIIQFGKEYDSNSTVSDRFTKFQNSLKRVAQRQQENPLAEYGVTKFSDLTVEEFRANFTGIKNVSDIQALHEDATPATPIRSKRSVSPASFDWRSKNGVTPVKDQKQCGCCYAFAAVGAIESQYKIKNKKDIDLSEQQAISCTYEQSAYDNNGGCDGGSSPGVLRYAIDKGLTTEANWKYTSGDNLQVPSCQSKPVAFKISKQQQLPQDNEDNTAKVVATVGPVVTYVDADQMMDYKSGILDAPKPSGGWQINHGVLIVGYGSANGVDYWVIKNSWGTGWGESGFVRIRRGKNSLQVADYNYAVYA</sequence>
<dbReference type="SUPFAM" id="SSF54001">
    <property type="entry name" value="Cysteine proteinases"/>
    <property type="match status" value="1"/>
</dbReference>
<dbReference type="GO" id="GO:0004252">
    <property type="term" value="F:serine-type endopeptidase activity"/>
    <property type="evidence" value="ECO:0007669"/>
    <property type="project" value="InterPro"/>
</dbReference>
<protein>
    <submittedName>
        <fullName evidence="10">Papain family cysteine protease</fullName>
    </submittedName>
</protein>
<dbReference type="AlphaFoldDB" id="A0A1I7S5L5"/>
<dbReference type="InterPro" id="IPR038765">
    <property type="entry name" value="Papain-like_cys_pep_sf"/>
</dbReference>
<dbReference type="Pfam" id="PF00089">
    <property type="entry name" value="Trypsin"/>
    <property type="match status" value="1"/>
</dbReference>
<evidence type="ECO:0000259" key="8">
    <source>
        <dbReference type="SMART" id="SM00848"/>
    </source>
</evidence>
<keyword evidence="4" id="KW-0788">Thiol protease</keyword>
<dbReference type="InterPro" id="IPR000169">
    <property type="entry name" value="Pept_cys_AS"/>
</dbReference>
<evidence type="ECO:0000313" key="9">
    <source>
        <dbReference type="Proteomes" id="UP000095284"/>
    </source>
</evidence>
<evidence type="ECO:0000256" key="2">
    <source>
        <dbReference type="ARBA" id="ARBA00022670"/>
    </source>
</evidence>
<keyword evidence="3" id="KW-0378">Hydrolase</keyword>
<dbReference type="CDD" id="cd02248">
    <property type="entry name" value="Peptidase_C1A"/>
    <property type="match status" value="1"/>
</dbReference>
<dbReference type="InterPro" id="IPR001254">
    <property type="entry name" value="Trypsin_dom"/>
</dbReference>
<name>A0A1I7S5L5_BURXY</name>
<dbReference type="SMART" id="SM00645">
    <property type="entry name" value="Pept_C1"/>
    <property type="match status" value="1"/>
</dbReference>
<reference evidence="10" key="1">
    <citation type="submission" date="2016-11" db="UniProtKB">
        <authorList>
            <consortium name="WormBaseParasite"/>
        </authorList>
    </citation>
    <scope>IDENTIFICATION</scope>
</reference>
<accession>A0A1I7S5L5</accession>
<dbReference type="InterPro" id="IPR009003">
    <property type="entry name" value="Peptidase_S1_PA"/>
</dbReference>
<feature type="domain" description="Peptidase C1A papain C-terminal" evidence="7">
    <location>
        <begin position="329"/>
        <end position="547"/>
    </location>
</feature>
<dbReference type="PRINTS" id="PR00705">
    <property type="entry name" value="PAPAIN"/>
</dbReference>
<keyword evidence="5" id="KW-0865">Zymogen</keyword>
<dbReference type="Proteomes" id="UP000095284">
    <property type="component" value="Unplaced"/>
</dbReference>
<dbReference type="Pfam" id="PF08246">
    <property type="entry name" value="Inhibitor_I29"/>
    <property type="match status" value="1"/>
</dbReference>
<dbReference type="GO" id="GO:0006508">
    <property type="term" value="P:proteolysis"/>
    <property type="evidence" value="ECO:0007669"/>
    <property type="project" value="UniProtKB-KW"/>
</dbReference>
<dbReference type="Gene3D" id="2.40.10.10">
    <property type="entry name" value="Trypsin-like serine proteases"/>
    <property type="match status" value="1"/>
</dbReference>
<dbReference type="PROSITE" id="PS00639">
    <property type="entry name" value="THIOL_PROTEASE_HIS"/>
    <property type="match status" value="1"/>
</dbReference>
<dbReference type="InterPro" id="IPR043504">
    <property type="entry name" value="Peptidase_S1_PA_chymotrypsin"/>
</dbReference>
<feature type="domain" description="Cathepsin propeptide inhibitor" evidence="8">
    <location>
        <begin position="240"/>
        <end position="296"/>
    </location>
</feature>
<evidence type="ECO:0000256" key="4">
    <source>
        <dbReference type="ARBA" id="ARBA00022807"/>
    </source>
</evidence>
<dbReference type="eggNOG" id="KOG1542">
    <property type="taxonomic scope" value="Eukaryota"/>
</dbReference>
<organism evidence="9 10">
    <name type="scientific">Bursaphelenchus xylophilus</name>
    <name type="common">Pinewood nematode worm</name>
    <name type="synonym">Aphelenchoides xylophilus</name>
    <dbReference type="NCBI Taxonomy" id="6326"/>
    <lineage>
        <taxon>Eukaryota</taxon>
        <taxon>Metazoa</taxon>
        <taxon>Ecdysozoa</taxon>
        <taxon>Nematoda</taxon>
        <taxon>Chromadorea</taxon>
        <taxon>Rhabditida</taxon>
        <taxon>Tylenchina</taxon>
        <taxon>Tylenchomorpha</taxon>
        <taxon>Aphelenchoidea</taxon>
        <taxon>Aphelenchoididae</taxon>
        <taxon>Bursaphelenchus</taxon>
    </lineage>
</organism>
<dbReference type="SMART" id="SM00848">
    <property type="entry name" value="Inhibitor_I29"/>
    <property type="match status" value="1"/>
</dbReference>
<dbReference type="InterPro" id="IPR013201">
    <property type="entry name" value="Prot_inhib_I29"/>
</dbReference>
<dbReference type="SUPFAM" id="SSF50494">
    <property type="entry name" value="Trypsin-like serine proteases"/>
    <property type="match status" value="1"/>
</dbReference>
<dbReference type="Pfam" id="PF00112">
    <property type="entry name" value="Peptidase_C1"/>
    <property type="match status" value="1"/>
</dbReference>
<dbReference type="PROSITE" id="PS00640">
    <property type="entry name" value="THIOL_PROTEASE_ASN"/>
    <property type="match status" value="1"/>
</dbReference>
<dbReference type="InterPro" id="IPR025660">
    <property type="entry name" value="Pept_his_AS"/>
</dbReference>
<dbReference type="GO" id="GO:0008234">
    <property type="term" value="F:cysteine-type peptidase activity"/>
    <property type="evidence" value="ECO:0007669"/>
    <property type="project" value="UniProtKB-KW"/>
</dbReference>
<dbReference type="InterPro" id="IPR039417">
    <property type="entry name" value="Peptidase_C1A_papain-like"/>
</dbReference>
<proteinExistence type="inferred from homology"/>
<evidence type="ECO:0000256" key="5">
    <source>
        <dbReference type="ARBA" id="ARBA00023145"/>
    </source>
</evidence>
<evidence type="ECO:0000256" key="1">
    <source>
        <dbReference type="ARBA" id="ARBA00008455"/>
    </source>
</evidence>
<evidence type="ECO:0000256" key="6">
    <source>
        <dbReference type="ARBA" id="ARBA00023157"/>
    </source>
</evidence>
<evidence type="ECO:0000256" key="3">
    <source>
        <dbReference type="ARBA" id="ARBA00022801"/>
    </source>
</evidence>
<comment type="similarity">
    <text evidence="1">Belongs to the peptidase C1 family.</text>
</comment>
<dbReference type="InterPro" id="IPR000668">
    <property type="entry name" value="Peptidase_C1A_C"/>
</dbReference>
<evidence type="ECO:0000313" key="10">
    <source>
        <dbReference type="WBParaSite" id="BXY_0830000.1"/>
    </source>
</evidence>